<comment type="caution">
    <text evidence="6">The sequence shown here is derived from an EMBL/GenBank/DDBJ whole genome shotgun (WGS) entry which is preliminary data.</text>
</comment>
<dbReference type="InterPro" id="IPR026170">
    <property type="entry name" value="FAM173A/B"/>
</dbReference>
<feature type="domain" description="Methyltransferase" evidence="5">
    <location>
        <begin position="61"/>
        <end position="124"/>
    </location>
</feature>
<evidence type="ECO:0000256" key="1">
    <source>
        <dbReference type="ARBA" id="ARBA00022603"/>
    </source>
</evidence>
<dbReference type="InterPro" id="IPR006311">
    <property type="entry name" value="TAT_signal"/>
</dbReference>
<dbReference type="Gene3D" id="3.40.50.150">
    <property type="entry name" value="Vaccinia Virus protein VP39"/>
    <property type="match status" value="1"/>
</dbReference>
<keyword evidence="3" id="KW-0949">S-adenosyl-L-methionine</keyword>
<dbReference type="PANTHER" id="PTHR13610:SF11">
    <property type="entry name" value="METHYLTRANSFERASE DOMAIN-CONTAINING PROTEIN"/>
    <property type="match status" value="1"/>
</dbReference>
<dbReference type="SUPFAM" id="SSF53335">
    <property type="entry name" value="S-adenosyl-L-methionine-dependent methyltransferases"/>
    <property type="match status" value="1"/>
</dbReference>
<dbReference type="GO" id="GO:0032259">
    <property type="term" value="P:methylation"/>
    <property type="evidence" value="ECO:0007669"/>
    <property type="project" value="UniProtKB-KW"/>
</dbReference>
<evidence type="ECO:0000313" key="7">
    <source>
        <dbReference type="Proteomes" id="UP001596050"/>
    </source>
</evidence>
<gene>
    <name evidence="6" type="ORF">ACFPN5_23025</name>
</gene>
<dbReference type="RefSeq" id="WP_379786181.1">
    <property type="nucleotide sequence ID" value="NZ_JBHSMU010000018.1"/>
</dbReference>
<evidence type="ECO:0000256" key="3">
    <source>
        <dbReference type="ARBA" id="ARBA00022691"/>
    </source>
</evidence>
<keyword evidence="4" id="KW-0732">Signal</keyword>
<proteinExistence type="predicted"/>
<dbReference type="PROSITE" id="PS51318">
    <property type="entry name" value="TAT"/>
    <property type="match status" value="1"/>
</dbReference>
<dbReference type="EC" id="2.1.1.-" evidence="6"/>
<dbReference type="InterPro" id="IPR025714">
    <property type="entry name" value="Methyltranfer_dom"/>
</dbReference>
<dbReference type="CDD" id="cd02440">
    <property type="entry name" value="AdoMet_MTases"/>
    <property type="match status" value="1"/>
</dbReference>
<name>A0ABW0LAP2_9BURK</name>
<feature type="chain" id="PRO_5045063142" evidence="4">
    <location>
        <begin position="30"/>
        <end position="196"/>
    </location>
</feature>
<evidence type="ECO:0000259" key="5">
    <source>
        <dbReference type="Pfam" id="PF13847"/>
    </source>
</evidence>
<dbReference type="Pfam" id="PF13847">
    <property type="entry name" value="Methyltransf_31"/>
    <property type="match status" value="1"/>
</dbReference>
<evidence type="ECO:0000313" key="6">
    <source>
        <dbReference type="EMBL" id="MFC5462690.1"/>
    </source>
</evidence>
<dbReference type="EMBL" id="JBHSMU010000018">
    <property type="protein sequence ID" value="MFC5462690.1"/>
    <property type="molecule type" value="Genomic_DNA"/>
</dbReference>
<accession>A0ABW0LAP2</accession>
<sequence>MTSQSRRTLLGLGAAATGLALLPAPRLLAQPAAAAPALDVPYVPTPQDVVDRMLQLAKVNKNDILFDLGCGDGRIVVTAAKNHGARCTGIDIDPERIAEAKENAKKAGVTDKVTFRVANLFETDLSTASVVTLYLLPTINTKLRPRLWQQLKVGSRVVSHAFDMGPEWPPEKTETVDGRTIYYWTITEAQKKAVKA</sequence>
<keyword evidence="2 6" id="KW-0808">Transferase</keyword>
<organism evidence="6 7">
    <name type="scientific">Massilia niabensis</name>
    <dbReference type="NCBI Taxonomy" id="544910"/>
    <lineage>
        <taxon>Bacteria</taxon>
        <taxon>Pseudomonadati</taxon>
        <taxon>Pseudomonadota</taxon>
        <taxon>Betaproteobacteria</taxon>
        <taxon>Burkholderiales</taxon>
        <taxon>Oxalobacteraceae</taxon>
        <taxon>Telluria group</taxon>
        <taxon>Massilia</taxon>
    </lineage>
</organism>
<evidence type="ECO:0000256" key="2">
    <source>
        <dbReference type="ARBA" id="ARBA00022679"/>
    </source>
</evidence>
<feature type="signal peptide" evidence="4">
    <location>
        <begin position="1"/>
        <end position="29"/>
    </location>
</feature>
<dbReference type="InterPro" id="IPR029063">
    <property type="entry name" value="SAM-dependent_MTases_sf"/>
</dbReference>
<reference evidence="7" key="1">
    <citation type="journal article" date="2019" name="Int. J. Syst. Evol. Microbiol.">
        <title>The Global Catalogue of Microorganisms (GCM) 10K type strain sequencing project: providing services to taxonomists for standard genome sequencing and annotation.</title>
        <authorList>
            <consortium name="The Broad Institute Genomics Platform"/>
            <consortium name="The Broad Institute Genome Sequencing Center for Infectious Disease"/>
            <person name="Wu L."/>
            <person name="Ma J."/>
        </authorList>
    </citation>
    <scope>NUCLEOTIDE SEQUENCE [LARGE SCALE GENOMIC DNA]</scope>
    <source>
        <strain evidence="7">KACC 12649</strain>
    </source>
</reference>
<dbReference type="Proteomes" id="UP001596050">
    <property type="component" value="Unassembled WGS sequence"/>
</dbReference>
<keyword evidence="7" id="KW-1185">Reference proteome</keyword>
<protein>
    <submittedName>
        <fullName evidence="6">SAM-dependent methyltransferase</fullName>
        <ecNumber evidence="6">2.1.1.-</ecNumber>
    </submittedName>
</protein>
<dbReference type="GO" id="GO:0008168">
    <property type="term" value="F:methyltransferase activity"/>
    <property type="evidence" value="ECO:0007669"/>
    <property type="project" value="UniProtKB-KW"/>
</dbReference>
<evidence type="ECO:0000256" key="4">
    <source>
        <dbReference type="SAM" id="SignalP"/>
    </source>
</evidence>
<dbReference type="PANTHER" id="PTHR13610">
    <property type="entry name" value="METHYLTRANSFERASE DOMAIN-CONTAINING PROTEIN"/>
    <property type="match status" value="1"/>
</dbReference>
<keyword evidence="1 6" id="KW-0489">Methyltransferase</keyword>